<dbReference type="GeneID" id="70576490"/>
<dbReference type="Pfam" id="PF02417">
    <property type="entry name" value="Chromate_transp"/>
    <property type="match status" value="1"/>
</dbReference>
<evidence type="ECO:0000256" key="3">
    <source>
        <dbReference type="ARBA" id="ARBA00022475"/>
    </source>
</evidence>
<comment type="subcellular location">
    <subcellularLocation>
        <location evidence="1">Cell membrane</location>
        <topology evidence="1">Multi-pass membrane protein</topology>
    </subcellularLocation>
</comment>
<dbReference type="InterPro" id="IPR052518">
    <property type="entry name" value="CHR_Transporter"/>
</dbReference>
<dbReference type="GO" id="GO:0005886">
    <property type="term" value="C:plasma membrane"/>
    <property type="evidence" value="ECO:0007669"/>
    <property type="project" value="UniProtKB-SubCell"/>
</dbReference>
<evidence type="ECO:0000256" key="6">
    <source>
        <dbReference type="ARBA" id="ARBA00023136"/>
    </source>
</evidence>
<evidence type="ECO:0000256" key="2">
    <source>
        <dbReference type="ARBA" id="ARBA00005262"/>
    </source>
</evidence>
<keyword evidence="5 7" id="KW-1133">Transmembrane helix</keyword>
<dbReference type="PANTHER" id="PTHR43663">
    <property type="entry name" value="CHROMATE TRANSPORT PROTEIN-RELATED"/>
    <property type="match status" value="1"/>
</dbReference>
<dbReference type="AlphaFoldDB" id="A0A239ZGB7"/>
<reference evidence="8 9" key="1">
    <citation type="submission" date="2018-06" db="EMBL/GenBank/DDBJ databases">
        <authorList>
            <consortium name="Pathogen Informatics"/>
            <person name="Doyle S."/>
        </authorList>
    </citation>
    <scope>NUCLEOTIDE SEQUENCE [LARGE SCALE GENOMIC DNA]</scope>
    <source>
        <strain evidence="8 9">NCTC13028</strain>
    </source>
</reference>
<feature type="transmembrane region" description="Helical" evidence="7">
    <location>
        <begin position="114"/>
        <end position="134"/>
    </location>
</feature>
<dbReference type="RefSeq" id="WP_095177399.1">
    <property type="nucleotide sequence ID" value="NZ_CP173238.1"/>
</dbReference>
<protein>
    <submittedName>
        <fullName evidence="8">Chromate transport protein</fullName>
    </submittedName>
</protein>
<feature type="transmembrane region" description="Helical" evidence="7">
    <location>
        <begin position="7"/>
        <end position="29"/>
    </location>
</feature>
<evidence type="ECO:0000313" key="9">
    <source>
        <dbReference type="Proteomes" id="UP000250223"/>
    </source>
</evidence>
<evidence type="ECO:0000256" key="7">
    <source>
        <dbReference type="SAM" id="Phobius"/>
    </source>
</evidence>
<keyword evidence="6 7" id="KW-0472">Membrane</keyword>
<evidence type="ECO:0000313" key="8">
    <source>
        <dbReference type="EMBL" id="SQB36197.1"/>
    </source>
</evidence>
<name>A0A239ZGB7_CLOCO</name>
<evidence type="ECO:0000256" key="1">
    <source>
        <dbReference type="ARBA" id="ARBA00004651"/>
    </source>
</evidence>
<evidence type="ECO:0000256" key="5">
    <source>
        <dbReference type="ARBA" id="ARBA00022989"/>
    </source>
</evidence>
<dbReference type="EMBL" id="UAWC01000026">
    <property type="protein sequence ID" value="SQB36197.1"/>
    <property type="molecule type" value="Genomic_DNA"/>
</dbReference>
<dbReference type="GO" id="GO:0015109">
    <property type="term" value="F:chromate transmembrane transporter activity"/>
    <property type="evidence" value="ECO:0007669"/>
    <property type="project" value="InterPro"/>
</dbReference>
<feature type="transmembrane region" description="Helical" evidence="7">
    <location>
        <begin position="141"/>
        <end position="171"/>
    </location>
</feature>
<dbReference type="PANTHER" id="PTHR43663:SF2">
    <property type="entry name" value="CHROMATE TRANSPORT PROTEIN-RELATED"/>
    <property type="match status" value="1"/>
</dbReference>
<feature type="transmembrane region" description="Helical" evidence="7">
    <location>
        <begin position="81"/>
        <end position="102"/>
    </location>
</feature>
<comment type="similarity">
    <text evidence="2">Belongs to the chromate ion transporter (CHR) (TC 2.A.51) family.</text>
</comment>
<dbReference type="InterPro" id="IPR003370">
    <property type="entry name" value="Chromate_transpt"/>
</dbReference>
<evidence type="ECO:0000256" key="4">
    <source>
        <dbReference type="ARBA" id="ARBA00022692"/>
    </source>
</evidence>
<organism evidence="8 9">
    <name type="scientific">Clostridium cochlearium</name>
    <dbReference type="NCBI Taxonomy" id="1494"/>
    <lineage>
        <taxon>Bacteria</taxon>
        <taxon>Bacillati</taxon>
        <taxon>Bacillota</taxon>
        <taxon>Clostridia</taxon>
        <taxon>Eubacteriales</taxon>
        <taxon>Clostridiaceae</taxon>
        <taxon>Clostridium</taxon>
    </lineage>
</organism>
<accession>A0A239ZGB7</accession>
<keyword evidence="4 7" id="KW-0812">Transmembrane</keyword>
<proteinExistence type="inferred from homology"/>
<sequence length="177" mass="19772">MKKLLTMFWSFFKIGAFTFGGGYAMVSLMEREVVNTKEWMSKEEFIDTLVISQSLPGTFAVNTSIFIGYKIAGTMGAIMALLGTVLPSFFTIIIIATFFMQFRNNYYVDLAFKGISPAVPALVLIAVISLAKAVEKNVRNIILIIITVLLISFFKVHPVIVIIASAIYGVIYYRERV</sequence>
<feature type="transmembrane region" description="Helical" evidence="7">
    <location>
        <begin position="49"/>
        <end position="69"/>
    </location>
</feature>
<gene>
    <name evidence="8" type="ORF">NCTC13028_02432</name>
</gene>
<keyword evidence="3" id="KW-1003">Cell membrane</keyword>
<dbReference type="Proteomes" id="UP000250223">
    <property type="component" value="Unassembled WGS sequence"/>
</dbReference>